<dbReference type="EMBL" id="JMCC02000053">
    <property type="protein sequence ID" value="KIG15472.1"/>
    <property type="molecule type" value="Genomic_DNA"/>
</dbReference>
<evidence type="ECO:0000313" key="3">
    <source>
        <dbReference type="EMBL" id="KIG15472.1"/>
    </source>
</evidence>
<dbReference type="SUPFAM" id="SSF56300">
    <property type="entry name" value="Metallo-dependent phosphatases"/>
    <property type="match status" value="1"/>
</dbReference>
<dbReference type="Pfam" id="PF00149">
    <property type="entry name" value="Metallophos"/>
    <property type="match status" value="1"/>
</dbReference>
<gene>
    <name evidence="3" type="ORF">DB30_05589</name>
</gene>
<name>A0A0C2D601_9BACT</name>
<dbReference type="NCBIfam" id="TIGR04075">
    <property type="entry name" value="bacter_Pnkp"/>
    <property type="match status" value="1"/>
</dbReference>
<dbReference type="SUPFAM" id="SSF52540">
    <property type="entry name" value="P-loop containing nucleoside triphosphate hydrolases"/>
    <property type="match status" value="1"/>
</dbReference>
<dbReference type="Gene3D" id="3.60.21.10">
    <property type="match status" value="1"/>
</dbReference>
<feature type="domain" description="Polynucleotide kinase-phosphatase ligase" evidence="2">
    <location>
        <begin position="467"/>
        <end position="841"/>
    </location>
</feature>
<dbReference type="InterPro" id="IPR004843">
    <property type="entry name" value="Calcineurin-like_PHP"/>
</dbReference>
<dbReference type="GO" id="GO:0005737">
    <property type="term" value="C:cytoplasm"/>
    <property type="evidence" value="ECO:0007669"/>
    <property type="project" value="TreeGrafter"/>
</dbReference>
<dbReference type="CDD" id="cd07423">
    <property type="entry name" value="MPP_Prp_like"/>
    <property type="match status" value="1"/>
</dbReference>
<protein>
    <submittedName>
        <fullName evidence="3">Protein serine-threonine phosphatase</fullName>
    </submittedName>
</protein>
<dbReference type="Proteomes" id="UP000031599">
    <property type="component" value="Unassembled WGS sequence"/>
</dbReference>
<dbReference type="InterPro" id="IPR029052">
    <property type="entry name" value="Metallo-depent_PP-like"/>
</dbReference>
<dbReference type="Pfam" id="PF16542">
    <property type="entry name" value="PNKP_ligase"/>
    <property type="match status" value="1"/>
</dbReference>
<dbReference type="GO" id="GO:0016791">
    <property type="term" value="F:phosphatase activity"/>
    <property type="evidence" value="ECO:0007669"/>
    <property type="project" value="TreeGrafter"/>
</dbReference>
<dbReference type="SUPFAM" id="SSF56091">
    <property type="entry name" value="DNA ligase/mRNA capping enzyme, catalytic domain"/>
    <property type="match status" value="1"/>
</dbReference>
<dbReference type="Gene3D" id="3.30.470.30">
    <property type="entry name" value="DNA ligase/mRNA capping enzyme"/>
    <property type="match status" value="2"/>
</dbReference>
<organism evidence="3 4">
    <name type="scientific">Enhygromyxa salina</name>
    <dbReference type="NCBI Taxonomy" id="215803"/>
    <lineage>
        <taxon>Bacteria</taxon>
        <taxon>Pseudomonadati</taxon>
        <taxon>Myxococcota</taxon>
        <taxon>Polyangia</taxon>
        <taxon>Nannocystales</taxon>
        <taxon>Nannocystaceae</taxon>
        <taxon>Enhygromyxa</taxon>
    </lineage>
</organism>
<sequence>MNRQTGELSVPELCLVVLVGVSGAGKSTFARKHFLPSEVVSSDFCRGLVADDTNDQQATGDAFDVLHYIAGKRLARGRLTVIDATNVEPEGRASLIRLAREHDCLAVAIVLNVPPQVAGERNDARPDRNFGLRVVKQQHSQLRRGLRGIKREGFSRVHFVDLDRVDEVTITRNKLWNDKRDDAGPFDLIGDVHGCCDELRSLLSALGYELSGTREAPVVVPPQGRRAIFLGDLVDRGPDSPGVLRLVMAMVASGAAICIPGNHEVKLLKKLRGKNVRLSHGLAETMQQMEAEPAGFGEQVADFISSLVSHYVFDGGKLVVAHAGLREEYQGRASSRVRSFALYGETTGETDDFGLPVRYDWAAEYRGRAMVVYGHTPVPEANWVNRTICIDTGCVFGGKLTALRYPERDLVAVDAVKTHYEPTKPLQGSAPEERPAYVLDIDDVTGKRIIDTRVRHTVTIREGNAIAALEVMSRFTIDPRWLIYLPPTMSPAQTAPSDDPLLERPFEALDYFARNGVERVVCQTKHMGSRAVVVVARTSEAAQARFGVGDGKQGVVYTRTGRAFFADDARERELIARVAAAFERAGLWDELNTDWVCLDAELMPWSLKAVELLRTQYAAVGTSAGAALREVVASLRGATERGTGELLARFEARQAMVAGYSAAWRRYCWSAEDIGDVRLAPFHLLASEGATYFDRSHVWHMQTLGRLAEHDPILMATAYRVVELGSAGERAEVTAWWEQLTADGGEGMVVKPEHWIVRGKRGLIQPALKCRGAEYLRVIYGPEYSAAENVERLRARGLSTKRSLARREFALGLEGLYRFTEREPLWRVHECVFGVLALESEAVDPRL</sequence>
<dbReference type="InterPro" id="IPR050126">
    <property type="entry name" value="Ap4A_hydrolase"/>
</dbReference>
<dbReference type="AlphaFoldDB" id="A0A0C2D601"/>
<reference evidence="3 4" key="1">
    <citation type="submission" date="2014-12" db="EMBL/GenBank/DDBJ databases">
        <title>Genome assembly of Enhygromyxa salina DSM 15201.</title>
        <authorList>
            <person name="Sharma G."/>
            <person name="Subramanian S."/>
        </authorList>
    </citation>
    <scope>NUCLEOTIDE SEQUENCE [LARGE SCALE GENOMIC DNA]</scope>
    <source>
        <strain evidence="3 4">DSM 15201</strain>
    </source>
</reference>
<dbReference type="PANTHER" id="PTHR42850:SF7">
    <property type="entry name" value="BIS(5'-NUCLEOSYL)-TETRAPHOSPHATASE PRPE [ASYMMETRICAL]"/>
    <property type="match status" value="1"/>
</dbReference>
<dbReference type="InterPro" id="IPR032380">
    <property type="entry name" value="PNKP_ligase_dom"/>
</dbReference>
<dbReference type="InterPro" id="IPR041780">
    <property type="entry name" value="MPP_PrpE-like"/>
</dbReference>
<proteinExistence type="predicted"/>
<evidence type="ECO:0000259" key="2">
    <source>
        <dbReference type="Pfam" id="PF16542"/>
    </source>
</evidence>
<evidence type="ECO:0000313" key="4">
    <source>
        <dbReference type="Proteomes" id="UP000031599"/>
    </source>
</evidence>
<evidence type="ECO:0000259" key="1">
    <source>
        <dbReference type="Pfam" id="PF00149"/>
    </source>
</evidence>
<dbReference type="PANTHER" id="PTHR42850">
    <property type="entry name" value="METALLOPHOSPHOESTERASE"/>
    <property type="match status" value="1"/>
</dbReference>
<dbReference type="Pfam" id="PF13671">
    <property type="entry name" value="AAA_33"/>
    <property type="match status" value="1"/>
</dbReference>
<dbReference type="Gene3D" id="3.40.50.300">
    <property type="entry name" value="P-loop containing nucleotide triphosphate hydrolases"/>
    <property type="match status" value="1"/>
</dbReference>
<dbReference type="RefSeq" id="WP_052551637.1">
    <property type="nucleotide sequence ID" value="NZ_JMCC02000053.1"/>
</dbReference>
<feature type="domain" description="Calcineurin-like phosphoesterase" evidence="1">
    <location>
        <begin position="185"/>
        <end position="379"/>
    </location>
</feature>
<accession>A0A0C2D601</accession>
<dbReference type="InterPro" id="IPR024028">
    <property type="entry name" value="PNKP_bac"/>
</dbReference>
<dbReference type="InterPro" id="IPR027417">
    <property type="entry name" value="P-loop_NTPase"/>
</dbReference>
<comment type="caution">
    <text evidence="3">The sequence shown here is derived from an EMBL/GenBank/DDBJ whole genome shotgun (WGS) entry which is preliminary data.</text>
</comment>